<evidence type="ECO:0000256" key="8">
    <source>
        <dbReference type="ARBA" id="ARBA00022692"/>
    </source>
</evidence>
<dbReference type="GO" id="GO:0008360">
    <property type="term" value="P:regulation of cell shape"/>
    <property type="evidence" value="ECO:0007669"/>
    <property type="project" value="UniProtKB-KW"/>
</dbReference>
<comment type="catalytic activity">
    <reaction evidence="17">
        <text>[GlcNAc-(1-&gt;4)-Mur2Ac(oyl-L-Ala-gamma-D-Glu-L-Lys-D-Ala-D-Ala)](n)-di-trans,octa-cis-undecaprenyl diphosphate + beta-D-GlcNAc-(1-&gt;4)-Mur2Ac(oyl-L-Ala-gamma-D-Glu-L-Lys-D-Ala-D-Ala)-di-trans,octa-cis-undecaprenyl diphosphate = [GlcNAc-(1-&gt;4)-Mur2Ac(oyl-L-Ala-gamma-D-Glu-L-Lys-D-Ala-D-Ala)](n+1)-di-trans,octa-cis-undecaprenyl diphosphate + di-trans,octa-cis-undecaprenyl diphosphate + H(+)</text>
        <dbReference type="Rhea" id="RHEA:23708"/>
        <dbReference type="Rhea" id="RHEA-COMP:9602"/>
        <dbReference type="Rhea" id="RHEA-COMP:9603"/>
        <dbReference type="ChEBI" id="CHEBI:15378"/>
        <dbReference type="ChEBI" id="CHEBI:58405"/>
        <dbReference type="ChEBI" id="CHEBI:60033"/>
        <dbReference type="ChEBI" id="CHEBI:78435"/>
        <dbReference type="EC" id="2.4.99.28"/>
    </reaction>
</comment>
<dbReference type="InterPro" id="IPR050396">
    <property type="entry name" value="Glycosyltr_51/Transpeptidase"/>
</dbReference>
<feature type="domain" description="Glycosyl transferase family 51" evidence="19">
    <location>
        <begin position="83"/>
        <end position="240"/>
    </location>
</feature>
<evidence type="ECO:0000256" key="18">
    <source>
        <dbReference type="SAM" id="Phobius"/>
    </source>
</evidence>
<evidence type="ECO:0000256" key="1">
    <source>
        <dbReference type="ARBA" id="ARBA00007090"/>
    </source>
</evidence>
<organism evidence="20 21">
    <name type="scientific">Priestia taiwanensis</name>
    <dbReference type="NCBI Taxonomy" id="1347902"/>
    <lineage>
        <taxon>Bacteria</taxon>
        <taxon>Bacillati</taxon>
        <taxon>Bacillota</taxon>
        <taxon>Bacilli</taxon>
        <taxon>Bacillales</taxon>
        <taxon>Bacillaceae</taxon>
        <taxon>Priestia</taxon>
    </lineage>
</organism>
<dbReference type="InterPro" id="IPR001264">
    <property type="entry name" value="Glyco_trans_51"/>
</dbReference>
<evidence type="ECO:0000256" key="14">
    <source>
        <dbReference type="ARBA" id="ARBA00023268"/>
    </source>
</evidence>
<evidence type="ECO:0000256" key="11">
    <source>
        <dbReference type="ARBA" id="ARBA00022984"/>
    </source>
</evidence>
<evidence type="ECO:0000256" key="2">
    <source>
        <dbReference type="ARBA" id="ARBA00007739"/>
    </source>
</evidence>
<evidence type="ECO:0000256" key="4">
    <source>
        <dbReference type="ARBA" id="ARBA00022645"/>
    </source>
</evidence>
<dbReference type="Proteomes" id="UP000605259">
    <property type="component" value="Unassembled WGS sequence"/>
</dbReference>
<evidence type="ECO:0000313" key="20">
    <source>
        <dbReference type="EMBL" id="GGE76668.1"/>
    </source>
</evidence>
<dbReference type="PANTHER" id="PTHR32282">
    <property type="entry name" value="BINDING PROTEIN TRANSPEPTIDASE, PUTATIVE-RELATED"/>
    <property type="match status" value="1"/>
</dbReference>
<feature type="transmembrane region" description="Helical" evidence="18">
    <location>
        <begin position="25"/>
        <end position="47"/>
    </location>
</feature>
<keyword evidence="11" id="KW-0573">Peptidoglycan synthesis</keyword>
<evidence type="ECO:0000256" key="10">
    <source>
        <dbReference type="ARBA" id="ARBA00022960"/>
    </source>
</evidence>
<evidence type="ECO:0000256" key="3">
    <source>
        <dbReference type="ARBA" id="ARBA00022475"/>
    </source>
</evidence>
<keyword evidence="7" id="KW-0808">Transferase</keyword>
<reference evidence="20" key="1">
    <citation type="journal article" date="2014" name="Int. J. Syst. Evol. Microbiol.">
        <title>Complete genome sequence of Corynebacterium casei LMG S-19264T (=DSM 44701T), isolated from a smear-ripened cheese.</title>
        <authorList>
            <consortium name="US DOE Joint Genome Institute (JGI-PGF)"/>
            <person name="Walter F."/>
            <person name="Albersmeier A."/>
            <person name="Kalinowski J."/>
            <person name="Ruckert C."/>
        </authorList>
    </citation>
    <scope>NUCLEOTIDE SEQUENCE</scope>
    <source>
        <strain evidence="20">CGMCC 1.12698</strain>
    </source>
</reference>
<sequence>MAHAIMLEEANFERKYIAKIKRWKIWSIVLCIAMLLMAVSINSAIAFQDISRLQYSLSATIAGDVANIDKKMIPVQQEGIIVGATPEHVRQAFIAVEDKRFYEHDGIDVRAIARAAVTDIKAGRIVEGGSTITQQLAKNIFLTNDRTWSRKWKEYLYAKKIERTYSKDQILNMYMNNIYYGNGSYGIKSAAYNYFGKEVEQLTIAEGAMLASVIKGPTYYAPTNNLEKAIERRNLTLRLMHEQGYITNEEYEVAITEKVVLK</sequence>
<dbReference type="GO" id="GO:0009002">
    <property type="term" value="F:serine-type D-Ala-D-Ala carboxypeptidase activity"/>
    <property type="evidence" value="ECO:0007669"/>
    <property type="project" value="UniProtKB-EC"/>
</dbReference>
<evidence type="ECO:0000256" key="15">
    <source>
        <dbReference type="ARBA" id="ARBA00023316"/>
    </source>
</evidence>
<keyword evidence="5" id="KW-0645">Protease</keyword>
<evidence type="ECO:0000256" key="7">
    <source>
        <dbReference type="ARBA" id="ARBA00022679"/>
    </source>
</evidence>
<proteinExistence type="inferred from homology"/>
<evidence type="ECO:0000256" key="13">
    <source>
        <dbReference type="ARBA" id="ARBA00023136"/>
    </source>
</evidence>
<dbReference type="PANTHER" id="PTHR32282:SF32">
    <property type="entry name" value="PENICILLIN-BINDING PROTEIN 2A"/>
    <property type="match status" value="1"/>
</dbReference>
<evidence type="ECO:0000313" key="21">
    <source>
        <dbReference type="Proteomes" id="UP000605259"/>
    </source>
</evidence>
<evidence type="ECO:0000256" key="16">
    <source>
        <dbReference type="ARBA" id="ARBA00034000"/>
    </source>
</evidence>
<comment type="caution">
    <text evidence="20">The sequence shown here is derived from an EMBL/GenBank/DDBJ whole genome shotgun (WGS) entry which is preliminary data.</text>
</comment>
<dbReference type="GO" id="GO:0030288">
    <property type="term" value="C:outer membrane-bounded periplasmic space"/>
    <property type="evidence" value="ECO:0007669"/>
    <property type="project" value="TreeGrafter"/>
</dbReference>
<comment type="similarity">
    <text evidence="2">In the N-terminal section; belongs to the glycosyltransferase 51 family.</text>
</comment>
<comment type="catalytic activity">
    <reaction evidence="16">
        <text>Preferential cleavage: (Ac)2-L-Lys-D-Ala-|-D-Ala. Also transpeptidation of peptidyl-alanyl moieties that are N-acyl substituents of D-alanine.</text>
        <dbReference type="EC" id="3.4.16.4"/>
    </reaction>
</comment>
<dbReference type="InterPro" id="IPR036950">
    <property type="entry name" value="PBP_transglycosylase"/>
</dbReference>
<dbReference type="GO" id="GO:0009252">
    <property type="term" value="P:peptidoglycan biosynthetic process"/>
    <property type="evidence" value="ECO:0007669"/>
    <property type="project" value="UniProtKB-KW"/>
</dbReference>
<name>A0A917AWU5_9BACI</name>
<keyword evidence="6" id="KW-0328">Glycosyltransferase</keyword>
<evidence type="ECO:0000256" key="5">
    <source>
        <dbReference type="ARBA" id="ARBA00022670"/>
    </source>
</evidence>
<evidence type="ECO:0000259" key="19">
    <source>
        <dbReference type="Pfam" id="PF00912"/>
    </source>
</evidence>
<dbReference type="Gene3D" id="1.10.3810.10">
    <property type="entry name" value="Biosynthetic peptidoglycan transglycosylase-like"/>
    <property type="match status" value="1"/>
</dbReference>
<keyword evidence="8 18" id="KW-0812">Transmembrane</keyword>
<dbReference type="GO" id="GO:0071555">
    <property type="term" value="P:cell wall organization"/>
    <property type="evidence" value="ECO:0007669"/>
    <property type="project" value="UniProtKB-KW"/>
</dbReference>
<reference evidence="20" key="2">
    <citation type="submission" date="2020-09" db="EMBL/GenBank/DDBJ databases">
        <authorList>
            <person name="Sun Q."/>
            <person name="Zhou Y."/>
        </authorList>
    </citation>
    <scope>NUCLEOTIDE SEQUENCE</scope>
    <source>
        <strain evidence="20">CGMCC 1.12698</strain>
    </source>
</reference>
<comment type="similarity">
    <text evidence="1">In the C-terminal section; belongs to the transpeptidase family.</text>
</comment>
<dbReference type="FunFam" id="1.10.3810.10:FF:000001">
    <property type="entry name" value="Penicillin-binding protein 1A"/>
    <property type="match status" value="1"/>
</dbReference>
<dbReference type="SUPFAM" id="SSF53955">
    <property type="entry name" value="Lysozyme-like"/>
    <property type="match status" value="1"/>
</dbReference>
<evidence type="ECO:0000256" key="6">
    <source>
        <dbReference type="ARBA" id="ARBA00022676"/>
    </source>
</evidence>
<dbReference type="GO" id="GO:0006508">
    <property type="term" value="P:proteolysis"/>
    <property type="evidence" value="ECO:0007669"/>
    <property type="project" value="UniProtKB-KW"/>
</dbReference>
<keyword evidence="14" id="KW-0511">Multifunctional enzyme</keyword>
<evidence type="ECO:0000256" key="9">
    <source>
        <dbReference type="ARBA" id="ARBA00022801"/>
    </source>
</evidence>
<keyword evidence="9" id="KW-0378">Hydrolase</keyword>
<keyword evidence="12 18" id="KW-1133">Transmembrane helix</keyword>
<keyword evidence="3" id="KW-1003">Cell membrane</keyword>
<dbReference type="Pfam" id="PF00912">
    <property type="entry name" value="Transgly"/>
    <property type="match status" value="1"/>
</dbReference>
<accession>A0A917AWU5</accession>
<dbReference type="GO" id="GO:0008955">
    <property type="term" value="F:peptidoglycan glycosyltransferase activity"/>
    <property type="evidence" value="ECO:0007669"/>
    <property type="project" value="UniProtKB-EC"/>
</dbReference>
<keyword evidence="10" id="KW-0133">Cell shape</keyword>
<keyword evidence="21" id="KW-1185">Reference proteome</keyword>
<keyword evidence="13 18" id="KW-0472">Membrane</keyword>
<protein>
    <submittedName>
        <fullName evidence="20">Monofunctional biosynthetic peptidoglycan transglycosylase</fullName>
    </submittedName>
</protein>
<dbReference type="AlphaFoldDB" id="A0A917AWU5"/>
<evidence type="ECO:0000256" key="12">
    <source>
        <dbReference type="ARBA" id="ARBA00022989"/>
    </source>
</evidence>
<dbReference type="InterPro" id="IPR023346">
    <property type="entry name" value="Lysozyme-like_dom_sf"/>
</dbReference>
<evidence type="ECO:0000256" key="17">
    <source>
        <dbReference type="ARBA" id="ARBA00049902"/>
    </source>
</evidence>
<dbReference type="EMBL" id="BMFK01000002">
    <property type="protein sequence ID" value="GGE76668.1"/>
    <property type="molecule type" value="Genomic_DNA"/>
</dbReference>
<keyword evidence="15" id="KW-0961">Cell wall biogenesis/degradation</keyword>
<gene>
    <name evidence="20" type="ORF">GCM10007140_27970</name>
</gene>
<keyword evidence="4" id="KW-0121">Carboxypeptidase</keyword>